<keyword evidence="4 9" id="KW-1133">Transmembrane helix</keyword>
<evidence type="ECO:0000256" key="9">
    <source>
        <dbReference type="SAM" id="Phobius"/>
    </source>
</evidence>
<evidence type="ECO:0000259" key="10">
    <source>
        <dbReference type="PROSITE" id="PS50111"/>
    </source>
</evidence>
<evidence type="ECO:0000256" key="7">
    <source>
        <dbReference type="ARBA" id="ARBA00029447"/>
    </source>
</evidence>
<feature type="transmembrane region" description="Helical" evidence="9">
    <location>
        <begin position="192"/>
        <end position="213"/>
    </location>
</feature>
<keyword evidence="2" id="KW-1003">Cell membrane</keyword>
<dbReference type="PROSITE" id="PS50111">
    <property type="entry name" value="CHEMOTAXIS_TRANSDUC_2"/>
    <property type="match status" value="1"/>
</dbReference>
<dbReference type="SUPFAM" id="SSF58104">
    <property type="entry name" value="Methyl-accepting chemotaxis protein (MCP) signaling domain"/>
    <property type="match status" value="1"/>
</dbReference>
<dbReference type="InterPro" id="IPR004090">
    <property type="entry name" value="Chemotax_Me-accpt_rcpt"/>
</dbReference>
<accession>A0ABW5XKY0</accession>
<keyword evidence="6 8" id="KW-0807">Transducer</keyword>
<evidence type="ECO:0000313" key="13">
    <source>
        <dbReference type="Proteomes" id="UP001597391"/>
    </source>
</evidence>
<evidence type="ECO:0000256" key="5">
    <source>
        <dbReference type="ARBA" id="ARBA00023136"/>
    </source>
</evidence>
<dbReference type="Pfam" id="PF00015">
    <property type="entry name" value="MCPsignal"/>
    <property type="match status" value="1"/>
</dbReference>
<reference evidence="13" key="1">
    <citation type="journal article" date="2019" name="Int. J. Syst. Evol. Microbiol.">
        <title>The Global Catalogue of Microorganisms (GCM) 10K type strain sequencing project: providing services to taxonomists for standard genome sequencing and annotation.</title>
        <authorList>
            <consortium name="The Broad Institute Genomics Platform"/>
            <consortium name="The Broad Institute Genome Sequencing Center for Infectious Disease"/>
            <person name="Wu L."/>
            <person name="Ma J."/>
        </authorList>
    </citation>
    <scope>NUCLEOTIDE SEQUENCE [LARGE SCALE GENOMIC DNA]</scope>
    <source>
        <strain evidence="13">KCTC 33576</strain>
    </source>
</reference>
<feature type="domain" description="HAMP" evidence="11">
    <location>
        <begin position="215"/>
        <end position="265"/>
    </location>
</feature>
<dbReference type="Gene3D" id="3.30.450.20">
    <property type="entry name" value="PAS domain"/>
    <property type="match status" value="1"/>
</dbReference>
<name>A0ABW5XKY0_9MICO</name>
<feature type="domain" description="Methyl-accepting transducer" evidence="10">
    <location>
        <begin position="277"/>
        <end position="513"/>
    </location>
</feature>
<comment type="similarity">
    <text evidence="7">Belongs to the methyl-accepting chemotaxis (MCP) protein family.</text>
</comment>
<evidence type="ECO:0000256" key="6">
    <source>
        <dbReference type="ARBA" id="ARBA00023224"/>
    </source>
</evidence>
<dbReference type="PANTHER" id="PTHR32089">
    <property type="entry name" value="METHYL-ACCEPTING CHEMOTAXIS PROTEIN MCPB"/>
    <property type="match status" value="1"/>
</dbReference>
<dbReference type="EMBL" id="JBHUOP010000006">
    <property type="protein sequence ID" value="MFD2841524.1"/>
    <property type="molecule type" value="Genomic_DNA"/>
</dbReference>
<gene>
    <name evidence="12" type="ORF">ACFSYH_13235</name>
</gene>
<proteinExistence type="inferred from homology"/>
<keyword evidence="3 9" id="KW-0812">Transmembrane</keyword>
<dbReference type="InterPro" id="IPR033480">
    <property type="entry name" value="sCache_2"/>
</dbReference>
<sequence length="528" mass="55460">MKRFSSLSIFHKLLVLVVVMALGVSAITAVAVLRSESRIMQERRGATEAVVQTALGTVEFYGTLVQDGSLPLETAQERAALAIGKMRYGQDNQEYFWINDMAPVMVMHPIRPELEGQDLSDDVDPNGKHLFVEFVDTVRDHGSGFVDYLWPKPGHDDPQPKISYVVGYEPWGWVIGSGIYVDDVRSEAVQDAIGIIAAGAVIVVLLLGISLVISRGVVRPIDHAITVLSQGDADVRLDEGSGRTELERLAIALNGALDRSSHVATQVRAASAGLNQSVSSLVSSGDQLIEASGEATSRSHAATEAAQSVSSGIDTVAAGTGQMGASISEISQNTAEVARIARQAVEAAERTNRTVVALGESSAEIGMVIKTITSIAEQTNLLALNATIEAARAGEAGKGFAVVASEVKDLASETGRATGDIAQRVESIQAAVAQAASEIEDISTVIGQISDFQQTIASAVEEQTATTASMSSTVAQVAESGRDVVQILSDVLGAADQTAAQVELIRTAADELSLMSRQLTDAVSATHD</sequence>
<dbReference type="SMART" id="SM01049">
    <property type="entry name" value="Cache_2"/>
    <property type="match status" value="1"/>
</dbReference>
<keyword evidence="13" id="KW-1185">Reference proteome</keyword>
<evidence type="ECO:0000256" key="8">
    <source>
        <dbReference type="PROSITE-ProRule" id="PRU00284"/>
    </source>
</evidence>
<protein>
    <submittedName>
        <fullName evidence="12">Methyl-accepting chemotaxis protein</fullName>
    </submittedName>
</protein>
<keyword evidence="5 9" id="KW-0472">Membrane</keyword>
<dbReference type="Gene3D" id="1.10.287.950">
    <property type="entry name" value="Methyl-accepting chemotaxis protein"/>
    <property type="match status" value="1"/>
</dbReference>
<dbReference type="SMART" id="SM00283">
    <property type="entry name" value="MA"/>
    <property type="match status" value="1"/>
</dbReference>
<evidence type="ECO:0000256" key="3">
    <source>
        <dbReference type="ARBA" id="ARBA00022692"/>
    </source>
</evidence>
<dbReference type="InterPro" id="IPR003660">
    <property type="entry name" value="HAMP_dom"/>
</dbReference>
<comment type="caution">
    <text evidence="12">The sequence shown here is derived from an EMBL/GenBank/DDBJ whole genome shotgun (WGS) entry which is preliminary data.</text>
</comment>
<dbReference type="PROSITE" id="PS50885">
    <property type="entry name" value="HAMP"/>
    <property type="match status" value="1"/>
</dbReference>
<dbReference type="Pfam" id="PF17200">
    <property type="entry name" value="sCache_2"/>
    <property type="match status" value="1"/>
</dbReference>
<organism evidence="12 13">
    <name type="scientific">Populibacterium corticicola</name>
    <dbReference type="NCBI Taxonomy" id="1812826"/>
    <lineage>
        <taxon>Bacteria</taxon>
        <taxon>Bacillati</taxon>
        <taxon>Actinomycetota</taxon>
        <taxon>Actinomycetes</taxon>
        <taxon>Micrococcales</taxon>
        <taxon>Jonesiaceae</taxon>
        <taxon>Populibacterium</taxon>
    </lineage>
</organism>
<evidence type="ECO:0000256" key="4">
    <source>
        <dbReference type="ARBA" id="ARBA00022989"/>
    </source>
</evidence>
<dbReference type="PANTHER" id="PTHR32089:SF112">
    <property type="entry name" value="LYSOZYME-LIKE PROTEIN-RELATED"/>
    <property type="match status" value="1"/>
</dbReference>
<comment type="subcellular location">
    <subcellularLocation>
        <location evidence="1">Cell membrane</location>
        <topology evidence="1">Multi-pass membrane protein</topology>
    </subcellularLocation>
</comment>
<dbReference type="Proteomes" id="UP001597391">
    <property type="component" value="Unassembled WGS sequence"/>
</dbReference>
<evidence type="ECO:0000256" key="2">
    <source>
        <dbReference type="ARBA" id="ARBA00022475"/>
    </source>
</evidence>
<evidence type="ECO:0000259" key="11">
    <source>
        <dbReference type="PROSITE" id="PS50885"/>
    </source>
</evidence>
<evidence type="ECO:0000256" key="1">
    <source>
        <dbReference type="ARBA" id="ARBA00004651"/>
    </source>
</evidence>
<dbReference type="RefSeq" id="WP_377467600.1">
    <property type="nucleotide sequence ID" value="NZ_JBHUOP010000006.1"/>
</dbReference>
<dbReference type="InterPro" id="IPR004089">
    <property type="entry name" value="MCPsignal_dom"/>
</dbReference>
<evidence type="ECO:0000313" key="12">
    <source>
        <dbReference type="EMBL" id="MFD2841524.1"/>
    </source>
</evidence>
<dbReference type="PRINTS" id="PR00260">
    <property type="entry name" value="CHEMTRNSDUCR"/>
</dbReference>